<feature type="domain" description="Ketoreductase" evidence="1">
    <location>
        <begin position="17"/>
        <end position="195"/>
    </location>
</feature>
<dbReference type="Proteomes" id="UP000317716">
    <property type="component" value="Unassembled WGS sequence"/>
</dbReference>
<dbReference type="PROSITE" id="PS00061">
    <property type="entry name" value="ADH_SHORT"/>
    <property type="match status" value="1"/>
</dbReference>
<evidence type="ECO:0000313" key="3">
    <source>
        <dbReference type="Proteomes" id="UP000317716"/>
    </source>
</evidence>
<dbReference type="PANTHER" id="PTHR43975">
    <property type="entry name" value="ZGC:101858"/>
    <property type="match status" value="1"/>
</dbReference>
<proteinExistence type="predicted"/>
<dbReference type="EC" id="1.1.1.47" evidence="2"/>
<accession>A0A538SLX0</accession>
<protein>
    <submittedName>
        <fullName evidence="2">Glucose 1-dehydrogenase</fullName>
        <ecNumber evidence="2">1.1.1.47</ecNumber>
    </submittedName>
</protein>
<dbReference type="PANTHER" id="PTHR43975:SF2">
    <property type="entry name" value="EG:BACR7A4.14 PROTEIN-RELATED"/>
    <property type="match status" value="1"/>
</dbReference>
<dbReference type="Gene3D" id="3.40.50.720">
    <property type="entry name" value="NAD(P)-binding Rossmann-like Domain"/>
    <property type="match status" value="1"/>
</dbReference>
<dbReference type="InterPro" id="IPR020904">
    <property type="entry name" value="Sc_DH/Rdtase_CS"/>
</dbReference>
<evidence type="ECO:0000313" key="2">
    <source>
        <dbReference type="EMBL" id="TMQ52380.1"/>
    </source>
</evidence>
<reference evidence="2 3" key="1">
    <citation type="journal article" date="2019" name="Nat. Microbiol.">
        <title>Mediterranean grassland soil C-N compound turnover is dependent on rainfall and depth, and is mediated by genomically divergent microorganisms.</title>
        <authorList>
            <person name="Diamond S."/>
            <person name="Andeer P.F."/>
            <person name="Li Z."/>
            <person name="Crits-Christoph A."/>
            <person name="Burstein D."/>
            <person name="Anantharaman K."/>
            <person name="Lane K.R."/>
            <person name="Thomas B.C."/>
            <person name="Pan C."/>
            <person name="Northen T.R."/>
            <person name="Banfield J.F."/>
        </authorList>
    </citation>
    <scope>NUCLEOTIDE SEQUENCE [LARGE SCALE GENOMIC DNA]</scope>
    <source>
        <strain evidence="2">WS_2</strain>
    </source>
</reference>
<dbReference type="EMBL" id="VBOS01000323">
    <property type="protein sequence ID" value="TMQ52380.1"/>
    <property type="molecule type" value="Genomic_DNA"/>
</dbReference>
<dbReference type="Pfam" id="PF13561">
    <property type="entry name" value="adh_short_C2"/>
    <property type="match status" value="1"/>
</dbReference>
<organism evidence="2 3">
    <name type="scientific">Eiseniibacteriota bacterium</name>
    <dbReference type="NCBI Taxonomy" id="2212470"/>
    <lineage>
        <taxon>Bacteria</taxon>
        <taxon>Candidatus Eiseniibacteriota</taxon>
    </lineage>
</organism>
<dbReference type="PRINTS" id="PR00081">
    <property type="entry name" value="GDHRDH"/>
</dbReference>
<dbReference type="GO" id="GO:0047936">
    <property type="term" value="F:glucose 1-dehydrogenase [NAD(P)+] activity"/>
    <property type="evidence" value="ECO:0007669"/>
    <property type="project" value="UniProtKB-EC"/>
</dbReference>
<sequence length="265" mass="27762">MQAPGVIMASSPRFQNRVVLVTGASSGIGRACARALGREGARVVAAGRRRERLDELVAGIRKDGGEAAAVTGDVREEATCRAWVGEAVTRFGGLDGLVNAAGVLGAGSVIETTPAEWDRQMTSNLRSIFLLTRVAAPELIQRKGSVVNLSSVAGMRPYANLAAYCVSKAAVDMYTRCAALDFAPHGVRVNAVNPGVVVTELHTVTQAVPDYAGFLERSKTTHPIGRVGQAEEVATLVLFLLGEDAGWITGVTYSIDGGRALASAR</sequence>
<name>A0A538SLX0_UNCEI</name>
<dbReference type="SUPFAM" id="SSF51735">
    <property type="entry name" value="NAD(P)-binding Rossmann-fold domains"/>
    <property type="match status" value="1"/>
</dbReference>
<dbReference type="PRINTS" id="PR00080">
    <property type="entry name" value="SDRFAMILY"/>
</dbReference>
<dbReference type="SMART" id="SM00822">
    <property type="entry name" value="PKS_KR"/>
    <property type="match status" value="1"/>
</dbReference>
<comment type="caution">
    <text evidence="2">The sequence shown here is derived from an EMBL/GenBank/DDBJ whole genome shotgun (WGS) entry which is preliminary data.</text>
</comment>
<dbReference type="NCBIfam" id="NF005559">
    <property type="entry name" value="PRK07231.1"/>
    <property type="match status" value="1"/>
</dbReference>
<dbReference type="InterPro" id="IPR036291">
    <property type="entry name" value="NAD(P)-bd_dom_sf"/>
</dbReference>
<evidence type="ECO:0000259" key="1">
    <source>
        <dbReference type="SMART" id="SM00822"/>
    </source>
</evidence>
<dbReference type="FunFam" id="3.40.50.720:FF:000084">
    <property type="entry name" value="Short-chain dehydrogenase reductase"/>
    <property type="match status" value="1"/>
</dbReference>
<dbReference type="AlphaFoldDB" id="A0A538SLX0"/>
<dbReference type="InterPro" id="IPR002347">
    <property type="entry name" value="SDR_fam"/>
</dbReference>
<keyword evidence="2" id="KW-0560">Oxidoreductase</keyword>
<gene>
    <name evidence="2" type="ORF">E6K72_09210</name>
</gene>
<dbReference type="InterPro" id="IPR057326">
    <property type="entry name" value="KR_dom"/>
</dbReference>